<dbReference type="Proteomes" id="UP000830375">
    <property type="component" value="Unassembled WGS sequence"/>
</dbReference>
<dbReference type="EMBL" id="JACTAM010000003">
    <property type="protein sequence ID" value="KAI2666380.1"/>
    <property type="molecule type" value="Genomic_DNA"/>
</dbReference>
<evidence type="ECO:0000313" key="2">
    <source>
        <dbReference type="EMBL" id="KAI2666380.1"/>
    </source>
</evidence>
<gene>
    <name evidence="2" type="ORF">H4Q32_010231</name>
</gene>
<evidence type="ECO:0000313" key="3">
    <source>
        <dbReference type="Proteomes" id="UP000830375"/>
    </source>
</evidence>
<comment type="caution">
    <text evidence="2">The sequence shown here is derived from an EMBL/GenBank/DDBJ whole genome shotgun (WGS) entry which is preliminary data.</text>
</comment>
<proteinExistence type="predicted"/>
<keyword evidence="3" id="KW-1185">Reference proteome</keyword>
<evidence type="ECO:0000256" key="1">
    <source>
        <dbReference type="SAM" id="MobiDB-lite"/>
    </source>
</evidence>
<name>A0ABQ8MU61_LABRO</name>
<protein>
    <submittedName>
        <fullName evidence="2">Inactive phospholipase C-like protein 1</fullName>
    </submittedName>
</protein>
<feature type="region of interest" description="Disordered" evidence="1">
    <location>
        <begin position="185"/>
        <end position="214"/>
    </location>
</feature>
<accession>A0ABQ8MU61</accession>
<sequence>MNDIWRLDFHEDLHRIGAREGLKGRKLQKAMESYAWNITVLKVKEPSSALGTHAGVLRGSMLEHMQEKHPAVRISLTCPVCFTSGRIKEHHCSLNEDIHTGRADTVSSSPSLLCPVLSHCLCPLHPVPSGLFPERDEGEVDLWRGLGGFCGQADLLKHAKGEAVDTLRQIHCAAHSCGLAKNGASTSPASPLLPPHARPLHTIHETEPDNSTLH</sequence>
<organism evidence="2 3">
    <name type="scientific">Labeo rohita</name>
    <name type="common">Indian major carp</name>
    <name type="synonym">Cyprinus rohita</name>
    <dbReference type="NCBI Taxonomy" id="84645"/>
    <lineage>
        <taxon>Eukaryota</taxon>
        <taxon>Metazoa</taxon>
        <taxon>Chordata</taxon>
        <taxon>Craniata</taxon>
        <taxon>Vertebrata</taxon>
        <taxon>Euteleostomi</taxon>
        <taxon>Actinopterygii</taxon>
        <taxon>Neopterygii</taxon>
        <taxon>Teleostei</taxon>
        <taxon>Ostariophysi</taxon>
        <taxon>Cypriniformes</taxon>
        <taxon>Cyprinidae</taxon>
        <taxon>Labeoninae</taxon>
        <taxon>Labeonini</taxon>
        <taxon>Labeo</taxon>
    </lineage>
</organism>
<reference evidence="2 3" key="1">
    <citation type="submission" date="2022-01" db="EMBL/GenBank/DDBJ databases">
        <title>A high-quality chromosome-level genome assembly of rohu carp, Labeo rohita.</title>
        <authorList>
            <person name="Arick M.A. II"/>
            <person name="Hsu C.-Y."/>
            <person name="Magbanua Z."/>
            <person name="Pechanova O."/>
            <person name="Grover C."/>
            <person name="Miller E."/>
            <person name="Thrash A."/>
            <person name="Ezzel L."/>
            <person name="Alam S."/>
            <person name="Benzie J."/>
            <person name="Hamilton M."/>
            <person name="Karsi A."/>
            <person name="Lawrence M.L."/>
            <person name="Peterson D.G."/>
        </authorList>
    </citation>
    <scope>NUCLEOTIDE SEQUENCE [LARGE SCALE GENOMIC DNA]</scope>
    <source>
        <strain evidence="3">BAU-BD-2019</strain>
        <tissue evidence="2">Blood</tissue>
    </source>
</reference>